<sequence>MKDILVQYDFVDKEGFPTNMADVTRFCEFSISSWRSQVTCWDITFSASTSIELDTFK</sequence>
<name>A0A843VQT5_COLES</name>
<reference evidence="1" key="1">
    <citation type="submission" date="2017-07" db="EMBL/GenBank/DDBJ databases">
        <title>Taro Niue Genome Assembly and Annotation.</title>
        <authorList>
            <person name="Atibalentja N."/>
            <person name="Keating K."/>
            <person name="Fields C.J."/>
        </authorList>
    </citation>
    <scope>NUCLEOTIDE SEQUENCE</scope>
    <source>
        <strain evidence="1">Niue_2</strain>
        <tissue evidence="1">Leaf</tissue>
    </source>
</reference>
<organism evidence="1 2">
    <name type="scientific">Colocasia esculenta</name>
    <name type="common">Wild taro</name>
    <name type="synonym">Arum esculentum</name>
    <dbReference type="NCBI Taxonomy" id="4460"/>
    <lineage>
        <taxon>Eukaryota</taxon>
        <taxon>Viridiplantae</taxon>
        <taxon>Streptophyta</taxon>
        <taxon>Embryophyta</taxon>
        <taxon>Tracheophyta</taxon>
        <taxon>Spermatophyta</taxon>
        <taxon>Magnoliopsida</taxon>
        <taxon>Liliopsida</taxon>
        <taxon>Araceae</taxon>
        <taxon>Aroideae</taxon>
        <taxon>Colocasieae</taxon>
        <taxon>Colocasia</taxon>
    </lineage>
</organism>
<comment type="caution">
    <text evidence="1">The sequence shown here is derived from an EMBL/GenBank/DDBJ whole genome shotgun (WGS) entry which is preliminary data.</text>
</comment>
<proteinExistence type="predicted"/>
<keyword evidence="2" id="KW-1185">Reference proteome</keyword>
<accession>A0A843VQT5</accession>
<dbReference type="EMBL" id="NMUH01002688">
    <property type="protein sequence ID" value="MQM01503.1"/>
    <property type="molecule type" value="Genomic_DNA"/>
</dbReference>
<gene>
    <name evidence="1" type="ORF">Taro_034261</name>
</gene>
<evidence type="ECO:0000313" key="2">
    <source>
        <dbReference type="Proteomes" id="UP000652761"/>
    </source>
</evidence>
<evidence type="ECO:0000313" key="1">
    <source>
        <dbReference type="EMBL" id="MQM01503.1"/>
    </source>
</evidence>
<dbReference type="Proteomes" id="UP000652761">
    <property type="component" value="Unassembled WGS sequence"/>
</dbReference>
<dbReference type="AlphaFoldDB" id="A0A843VQT5"/>
<protein>
    <submittedName>
        <fullName evidence="1">Uncharacterized protein</fullName>
    </submittedName>
</protein>